<sequence>MTKQSDISLRAAHSGDAAQLLAIYRPYVLHTAISFEYEAPSEDEFRARIEKTLAHYPYIVAECVGEALGYAYASPLHPRAAYAWAAESTVYIQEDMHGAGLGRRLYLALEQELHRMNLLSINACIAAPRSADDPYLTENSLKFHAHMGYRLAGRFHQCAYKFDRWYDMVWMEKDLAPRETPPQPVKPWRGFL</sequence>
<evidence type="ECO:0000259" key="3">
    <source>
        <dbReference type="PROSITE" id="PS51186"/>
    </source>
</evidence>
<keyword evidence="1 4" id="KW-0808">Transferase</keyword>
<dbReference type="InterPro" id="IPR000182">
    <property type="entry name" value="GNAT_dom"/>
</dbReference>
<dbReference type="CDD" id="cd04301">
    <property type="entry name" value="NAT_SF"/>
    <property type="match status" value="1"/>
</dbReference>
<name>A0ABV3X7S9_9FIRM</name>
<evidence type="ECO:0000256" key="1">
    <source>
        <dbReference type="ARBA" id="ARBA00022679"/>
    </source>
</evidence>
<keyword evidence="2 4" id="KW-0012">Acyltransferase</keyword>
<organism evidence="4 5">
    <name type="scientific">Selenomonas sputigena</name>
    <dbReference type="NCBI Taxonomy" id="69823"/>
    <lineage>
        <taxon>Bacteria</taxon>
        <taxon>Bacillati</taxon>
        <taxon>Bacillota</taxon>
        <taxon>Negativicutes</taxon>
        <taxon>Selenomonadales</taxon>
        <taxon>Selenomonadaceae</taxon>
        <taxon>Selenomonas</taxon>
    </lineage>
</organism>
<feature type="domain" description="N-acetyltransferase" evidence="3">
    <location>
        <begin position="7"/>
        <end position="176"/>
    </location>
</feature>
<evidence type="ECO:0000313" key="4">
    <source>
        <dbReference type="EMBL" id="MEX5286254.1"/>
    </source>
</evidence>
<keyword evidence="5" id="KW-1185">Reference proteome</keyword>
<protein>
    <submittedName>
        <fullName evidence="4">GNAT family N-acetyltransferase</fullName>
        <ecNumber evidence="4">2.3.1.-</ecNumber>
    </submittedName>
</protein>
<dbReference type="SUPFAM" id="SSF55729">
    <property type="entry name" value="Acyl-CoA N-acyltransferases (Nat)"/>
    <property type="match status" value="1"/>
</dbReference>
<comment type="caution">
    <text evidence="4">The sequence shown here is derived from an EMBL/GenBank/DDBJ whole genome shotgun (WGS) entry which is preliminary data.</text>
</comment>
<proteinExistence type="predicted"/>
<dbReference type="Pfam" id="PF13420">
    <property type="entry name" value="Acetyltransf_4"/>
    <property type="match status" value="1"/>
</dbReference>
<dbReference type="EC" id="2.3.1.-" evidence="4"/>
<dbReference type="PROSITE" id="PS51186">
    <property type="entry name" value="GNAT"/>
    <property type="match status" value="1"/>
</dbReference>
<dbReference type="Gene3D" id="3.40.630.30">
    <property type="match status" value="1"/>
</dbReference>
<dbReference type="Proteomes" id="UP001559623">
    <property type="component" value="Unassembled WGS sequence"/>
</dbReference>
<reference evidence="4 5" key="1">
    <citation type="submission" date="2023-04" db="EMBL/GenBank/DDBJ databases">
        <title>Genome Sequence of Selenomonas sputigena ATCC 33150.</title>
        <authorList>
            <person name="Miller D.P."/>
            <person name="Anvari S."/>
            <person name="Polson S.W."/>
            <person name="Macdonald M."/>
            <person name="Mcdowell J.V."/>
        </authorList>
    </citation>
    <scope>NUCLEOTIDE SEQUENCE [LARGE SCALE GENOMIC DNA]</scope>
    <source>
        <strain evidence="4 5">ATCC 33150</strain>
    </source>
</reference>
<dbReference type="PANTHER" id="PTHR43072">
    <property type="entry name" value="N-ACETYLTRANSFERASE"/>
    <property type="match status" value="1"/>
</dbReference>
<dbReference type="InterPro" id="IPR016181">
    <property type="entry name" value="Acyl_CoA_acyltransferase"/>
</dbReference>
<accession>A0ABV3X7S9</accession>
<gene>
    <name evidence="4" type="ORF">QCO44_11595</name>
</gene>
<dbReference type="PANTHER" id="PTHR43072:SF23">
    <property type="entry name" value="UPF0039 PROTEIN C11D3.02C"/>
    <property type="match status" value="1"/>
</dbReference>
<evidence type="ECO:0000313" key="5">
    <source>
        <dbReference type="Proteomes" id="UP001559623"/>
    </source>
</evidence>
<dbReference type="RefSeq" id="WP_368847972.1">
    <property type="nucleotide sequence ID" value="NZ_CP194411.1"/>
</dbReference>
<evidence type="ECO:0000256" key="2">
    <source>
        <dbReference type="ARBA" id="ARBA00023315"/>
    </source>
</evidence>
<dbReference type="EMBL" id="JARVLH010000009">
    <property type="protein sequence ID" value="MEX5286254.1"/>
    <property type="molecule type" value="Genomic_DNA"/>
</dbReference>
<dbReference type="GO" id="GO:0016746">
    <property type="term" value="F:acyltransferase activity"/>
    <property type="evidence" value="ECO:0007669"/>
    <property type="project" value="UniProtKB-KW"/>
</dbReference>